<gene>
    <name evidence="3" type="ORF">LCGC14_3069420</name>
</gene>
<dbReference type="SUPFAM" id="SSF53335">
    <property type="entry name" value="S-adenosyl-L-methionine-dependent methyltransferases"/>
    <property type="match status" value="1"/>
</dbReference>
<dbReference type="EMBL" id="LAZR01065241">
    <property type="protein sequence ID" value="KKK55951.1"/>
    <property type="molecule type" value="Genomic_DNA"/>
</dbReference>
<accession>A0A0F8Z762</accession>
<dbReference type="Gene3D" id="3.90.120.10">
    <property type="entry name" value="DNA Methylase, subunit A, domain 2"/>
    <property type="match status" value="1"/>
</dbReference>
<evidence type="ECO:0000256" key="2">
    <source>
        <dbReference type="ARBA" id="ARBA00022679"/>
    </source>
</evidence>
<keyword evidence="1" id="KW-0489">Methyltransferase</keyword>
<dbReference type="InterPro" id="IPR029063">
    <property type="entry name" value="SAM-dependent_MTases_sf"/>
</dbReference>
<dbReference type="GO" id="GO:0032259">
    <property type="term" value="P:methylation"/>
    <property type="evidence" value="ECO:0007669"/>
    <property type="project" value="UniProtKB-KW"/>
</dbReference>
<sequence>YSTKGISQTLAGNAGGQGGKTGLYQITPMIHSRPHGFNKGGLRKNPNVRLSAIQNELVNGIRRLTPTECERLQGFPDGWTEGISDTQRYKCLGNAVTTNVITAIAKKLLFSS</sequence>
<reference evidence="3" key="1">
    <citation type="journal article" date="2015" name="Nature">
        <title>Complex archaea that bridge the gap between prokaryotes and eukaryotes.</title>
        <authorList>
            <person name="Spang A."/>
            <person name="Saw J.H."/>
            <person name="Jorgensen S.L."/>
            <person name="Zaremba-Niedzwiedzka K."/>
            <person name="Martijn J."/>
            <person name="Lind A.E."/>
            <person name="van Eijk R."/>
            <person name="Schleper C."/>
            <person name="Guy L."/>
            <person name="Ettema T.J."/>
        </authorList>
    </citation>
    <scope>NUCLEOTIDE SEQUENCE</scope>
</reference>
<comment type="caution">
    <text evidence="3">The sequence shown here is derived from an EMBL/GenBank/DDBJ whole genome shotgun (WGS) entry which is preliminary data.</text>
</comment>
<dbReference type="InterPro" id="IPR001525">
    <property type="entry name" value="C5_MeTfrase"/>
</dbReference>
<feature type="non-terminal residue" evidence="3">
    <location>
        <position position="1"/>
    </location>
</feature>
<dbReference type="Pfam" id="PF00145">
    <property type="entry name" value="DNA_methylase"/>
    <property type="match status" value="1"/>
</dbReference>
<evidence type="ECO:0008006" key="4">
    <source>
        <dbReference type="Google" id="ProtNLM"/>
    </source>
</evidence>
<keyword evidence="2" id="KW-0808">Transferase</keyword>
<name>A0A0F8Z762_9ZZZZ</name>
<organism evidence="3">
    <name type="scientific">marine sediment metagenome</name>
    <dbReference type="NCBI Taxonomy" id="412755"/>
    <lineage>
        <taxon>unclassified sequences</taxon>
        <taxon>metagenomes</taxon>
        <taxon>ecological metagenomes</taxon>
    </lineage>
</organism>
<proteinExistence type="predicted"/>
<evidence type="ECO:0000256" key="1">
    <source>
        <dbReference type="ARBA" id="ARBA00022603"/>
    </source>
</evidence>
<evidence type="ECO:0000313" key="3">
    <source>
        <dbReference type="EMBL" id="KKK55951.1"/>
    </source>
</evidence>
<dbReference type="GO" id="GO:0008168">
    <property type="term" value="F:methyltransferase activity"/>
    <property type="evidence" value="ECO:0007669"/>
    <property type="project" value="UniProtKB-KW"/>
</dbReference>
<dbReference type="AlphaFoldDB" id="A0A0F8Z762"/>
<protein>
    <recommendedName>
        <fullName evidence="4">DNA (cytosine-5-)-methyltransferase</fullName>
    </recommendedName>
</protein>